<keyword evidence="3 6" id="KW-0812">Transmembrane</keyword>
<feature type="transmembrane region" description="Helical" evidence="6">
    <location>
        <begin position="340"/>
        <end position="358"/>
    </location>
</feature>
<keyword evidence="4 6" id="KW-1133">Transmembrane helix</keyword>
<dbReference type="Pfam" id="PF02653">
    <property type="entry name" value="BPD_transp_2"/>
    <property type="match status" value="1"/>
</dbReference>
<feature type="transmembrane region" description="Helical" evidence="6">
    <location>
        <begin position="63"/>
        <end position="83"/>
    </location>
</feature>
<keyword evidence="2" id="KW-1003">Cell membrane</keyword>
<name>A0A2R7Y7K7_9CREN</name>
<dbReference type="InterPro" id="IPR001851">
    <property type="entry name" value="ABC_transp_permease"/>
</dbReference>
<evidence type="ECO:0000256" key="1">
    <source>
        <dbReference type="ARBA" id="ARBA00004651"/>
    </source>
</evidence>
<dbReference type="GO" id="GO:0022857">
    <property type="term" value="F:transmembrane transporter activity"/>
    <property type="evidence" value="ECO:0007669"/>
    <property type="project" value="InterPro"/>
</dbReference>
<evidence type="ECO:0000256" key="3">
    <source>
        <dbReference type="ARBA" id="ARBA00022692"/>
    </source>
</evidence>
<accession>A0A2R7Y7K7</accession>
<protein>
    <recommendedName>
        <fullName evidence="9">ABC transporter permease</fullName>
    </recommendedName>
</protein>
<dbReference type="CDD" id="cd06580">
    <property type="entry name" value="TM_PBP1_transp_TpRbsC_like"/>
    <property type="match status" value="1"/>
</dbReference>
<feature type="transmembrane region" description="Helical" evidence="6">
    <location>
        <begin position="282"/>
        <end position="303"/>
    </location>
</feature>
<comment type="subcellular location">
    <subcellularLocation>
        <location evidence="1">Cell membrane</location>
        <topology evidence="1">Multi-pass membrane protein</topology>
    </subcellularLocation>
</comment>
<sequence length="402" mass="44087">MRLIVTKRVKPVKVGRVDILNVLIPMLSVLIGVLITTLIFYIAGVSPDIILKELFLGFTSPQMVRYFVLLTVLGIALALAFNASVWNIGAEGQMIWGMIAAGYIGLFIASTYMYVSPSELKLYENMSGAVIIDRSPVKPVVSLLNMDPLLGQLLMVLAGVVAGGLWALIPAVLKAYLDIDEVASTLLLNYVAYYLYNQVVSVNLRGLSVQARQFFRTDILHDALRFQSVPGFTVTYQEVLIALISFTAIFLMYKYTSIGLRLKVLGSNPHLLRAVGVDERKYVLLALFLSGALAGAVGASLFAGVTYKLEKITNIVSPPTMGLGYTAILVTWLSMLDLRIIPIFAWIVASLFQSGMLLESEVKSLGITSLTGATISYTLIGSILVTFTIFRIFSEYTIKVRR</sequence>
<evidence type="ECO:0000256" key="6">
    <source>
        <dbReference type="SAM" id="Phobius"/>
    </source>
</evidence>
<evidence type="ECO:0000313" key="8">
    <source>
        <dbReference type="Proteomes" id="UP000244093"/>
    </source>
</evidence>
<proteinExistence type="predicted"/>
<evidence type="ECO:0000256" key="4">
    <source>
        <dbReference type="ARBA" id="ARBA00022989"/>
    </source>
</evidence>
<comment type="caution">
    <text evidence="7">The sequence shown here is derived from an EMBL/GenBank/DDBJ whole genome shotgun (WGS) entry which is preliminary data.</text>
</comment>
<dbReference type="PANTHER" id="PTHR47089:SF1">
    <property type="entry name" value="GUANOSINE ABC TRANSPORTER PERMEASE PROTEIN NUPP"/>
    <property type="match status" value="1"/>
</dbReference>
<evidence type="ECO:0008006" key="9">
    <source>
        <dbReference type="Google" id="ProtNLM"/>
    </source>
</evidence>
<reference evidence="7 8" key="1">
    <citation type="journal article" date="2018" name="Syst. Appl. Microbiol.">
        <title>A new symbiotic nanoarchaeote (Candidatus Nanoclepta minutus) and its host (Zestosphaera tikiterensis gen. nov., sp. nov.) from a New Zealand hot spring.</title>
        <authorList>
            <person name="St John E."/>
            <person name="Liu Y."/>
            <person name="Podar M."/>
            <person name="Stott M.B."/>
            <person name="Meneghin J."/>
            <person name="Chen Z."/>
            <person name="Lagutin K."/>
            <person name="Mitchell K."/>
            <person name="Reysenbach A.L."/>
        </authorList>
    </citation>
    <scope>NUCLEOTIDE SEQUENCE [LARGE SCALE GENOMIC DNA]</scope>
    <source>
        <strain evidence="7">NZ3</strain>
    </source>
</reference>
<feature type="transmembrane region" description="Helical" evidence="6">
    <location>
        <begin position="234"/>
        <end position="253"/>
    </location>
</feature>
<dbReference type="Proteomes" id="UP000244093">
    <property type="component" value="Unassembled WGS sequence"/>
</dbReference>
<dbReference type="AlphaFoldDB" id="A0A2R7Y7K7"/>
<feature type="transmembrane region" description="Helical" evidence="6">
    <location>
        <begin position="149"/>
        <end position="169"/>
    </location>
</feature>
<feature type="transmembrane region" description="Helical" evidence="6">
    <location>
        <begin position="315"/>
        <end position="333"/>
    </location>
</feature>
<feature type="transmembrane region" description="Helical" evidence="6">
    <location>
        <begin position="370"/>
        <end position="393"/>
    </location>
</feature>
<dbReference type="GO" id="GO:0005886">
    <property type="term" value="C:plasma membrane"/>
    <property type="evidence" value="ECO:0007669"/>
    <property type="project" value="UniProtKB-SubCell"/>
</dbReference>
<evidence type="ECO:0000256" key="5">
    <source>
        <dbReference type="ARBA" id="ARBA00023136"/>
    </source>
</evidence>
<keyword evidence="5 6" id="KW-0472">Membrane</keyword>
<organism evidence="7 8">
    <name type="scientific">Zestosphaera tikiterensis</name>
    <dbReference type="NCBI Taxonomy" id="1973259"/>
    <lineage>
        <taxon>Archaea</taxon>
        <taxon>Thermoproteota</taxon>
        <taxon>Thermoprotei</taxon>
        <taxon>Desulfurococcales</taxon>
        <taxon>Desulfurococcaceae</taxon>
        <taxon>Zestosphaera</taxon>
    </lineage>
</organism>
<evidence type="ECO:0000313" key="7">
    <source>
        <dbReference type="EMBL" id="PUA33520.1"/>
    </source>
</evidence>
<gene>
    <name evidence="7" type="ORF">B7O98_03630</name>
</gene>
<feature type="transmembrane region" description="Helical" evidence="6">
    <location>
        <begin position="95"/>
        <end position="115"/>
    </location>
</feature>
<dbReference type="PANTHER" id="PTHR47089">
    <property type="entry name" value="ABC TRANSPORTER, PERMEASE PROTEIN"/>
    <property type="match status" value="1"/>
</dbReference>
<dbReference type="EMBL" id="NBVN01000002">
    <property type="protein sequence ID" value="PUA33520.1"/>
    <property type="molecule type" value="Genomic_DNA"/>
</dbReference>
<evidence type="ECO:0000256" key="2">
    <source>
        <dbReference type="ARBA" id="ARBA00022475"/>
    </source>
</evidence>
<feature type="transmembrane region" description="Helical" evidence="6">
    <location>
        <begin position="20"/>
        <end position="43"/>
    </location>
</feature>